<protein>
    <submittedName>
        <fullName evidence="1">Uncharacterized protein</fullName>
    </submittedName>
</protein>
<dbReference type="Proteomes" id="UP001396334">
    <property type="component" value="Unassembled WGS sequence"/>
</dbReference>
<evidence type="ECO:0000313" key="2">
    <source>
        <dbReference type="Proteomes" id="UP001396334"/>
    </source>
</evidence>
<sequence>MVVRRNRLSFGMFSFNFSGMAFQWFSFCDDFGLVVSGSGCCVFSLFAIMVEGESNNVVIPANTTDSAQVPVNHVVNVSDSAQVPGPIKSQVQPQHDVQFLPAQMSTQIPASFSLQPVSSVPVYRPASKVYTNEALPSSVSPHAFMVTPETPSAFVATPEMVDDNAWYPDSGATHYLTKDASNLQPTTAFQGSG</sequence>
<keyword evidence="2" id="KW-1185">Reference proteome</keyword>
<comment type="caution">
    <text evidence="1">The sequence shown here is derived from an EMBL/GenBank/DDBJ whole genome shotgun (WGS) entry which is preliminary data.</text>
</comment>
<name>A0ABR2P1M6_9ROSI</name>
<evidence type="ECO:0000313" key="1">
    <source>
        <dbReference type="EMBL" id="KAK8982314.1"/>
    </source>
</evidence>
<accession>A0ABR2P1M6</accession>
<organism evidence="1 2">
    <name type="scientific">Hibiscus sabdariffa</name>
    <name type="common">roselle</name>
    <dbReference type="NCBI Taxonomy" id="183260"/>
    <lineage>
        <taxon>Eukaryota</taxon>
        <taxon>Viridiplantae</taxon>
        <taxon>Streptophyta</taxon>
        <taxon>Embryophyta</taxon>
        <taxon>Tracheophyta</taxon>
        <taxon>Spermatophyta</taxon>
        <taxon>Magnoliopsida</taxon>
        <taxon>eudicotyledons</taxon>
        <taxon>Gunneridae</taxon>
        <taxon>Pentapetalae</taxon>
        <taxon>rosids</taxon>
        <taxon>malvids</taxon>
        <taxon>Malvales</taxon>
        <taxon>Malvaceae</taxon>
        <taxon>Malvoideae</taxon>
        <taxon>Hibiscus</taxon>
    </lineage>
</organism>
<proteinExistence type="predicted"/>
<dbReference type="EMBL" id="JBBPBN010000086">
    <property type="protein sequence ID" value="KAK8982314.1"/>
    <property type="molecule type" value="Genomic_DNA"/>
</dbReference>
<gene>
    <name evidence="1" type="ORF">V6N11_037486</name>
</gene>
<reference evidence="1 2" key="1">
    <citation type="journal article" date="2024" name="G3 (Bethesda)">
        <title>Genome assembly of Hibiscus sabdariffa L. provides insights into metabolisms of medicinal natural products.</title>
        <authorList>
            <person name="Kim T."/>
        </authorList>
    </citation>
    <scope>NUCLEOTIDE SEQUENCE [LARGE SCALE GENOMIC DNA]</scope>
    <source>
        <strain evidence="1">TK-2024</strain>
        <tissue evidence="1">Old leaves</tissue>
    </source>
</reference>